<dbReference type="EMBL" id="UZAH01031684">
    <property type="protein sequence ID" value="VDP17153.1"/>
    <property type="molecule type" value="Genomic_DNA"/>
</dbReference>
<reference evidence="2 3" key="1">
    <citation type="submission" date="2018-11" db="EMBL/GenBank/DDBJ databases">
        <authorList>
            <consortium name="Pathogen Informatics"/>
        </authorList>
    </citation>
    <scope>NUCLEOTIDE SEQUENCE [LARGE SCALE GENOMIC DNA]</scope>
</reference>
<dbReference type="WBParaSite" id="HPBE_0001987601-mRNA-1">
    <property type="protein sequence ID" value="HPBE_0001987601-mRNA-1"/>
    <property type="gene ID" value="HPBE_0001987601"/>
</dbReference>
<gene>
    <name evidence="2" type="ORF">HPBE_LOCUS19875</name>
</gene>
<feature type="compositionally biased region" description="Polar residues" evidence="1">
    <location>
        <begin position="1"/>
        <end position="17"/>
    </location>
</feature>
<organism evidence="2">
    <name type="scientific">Heligmosomoides polygyrus</name>
    <name type="common">Parasitic roundworm</name>
    <dbReference type="NCBI Taxonomy" id="6339"/>
    <lineage>
        <taxon>Eukaryota</taxon>
        <taxon>Metazoa</taxon>
        <taxon>Ecdysozoa</taxon>
        <taxon>Nematoda</taxon>
        <taxon>Chromadorea</taxon>
        <taxon>Rhabditida</taxon>
        <taxon>Rhabditina</taxon>
        <taxon>Rhabditomorpha</taxon>
        <taxon>Strongyloidea</taxon>
        <taxon>Heligmosomidae</taxon>
        <taxon>Heligmosomoides</taxon>
    </lineage>
</organism>
<accession>A0A3P8F5F3</accession>
<keyword evidence="3" id="KW-1185">Reference proteome</keyword>
<proteinExistence type="predicted"/>
<dbReference type="Proteomes" id="UP000050761">
    <property type="component" value="Unassembled WGS sequence"/>
</dbReference>
<protein>
    <submittedName>
        <fullName evidence="4">DBD_Tnp_Mut domain-containing protein</fullName>
    </submittedName>
</protein>
<name>A0A3P8F5F3_HELPZ</name>
<reference evidence="4" key="2">
    <citation type="submission" date="2019-09" db="UniProtKB">
        <authorList>
            <consortium name="WormBaseParasite"/>
        </authorList>
    </citation>
    <scope>IDENTIFICATION</scope>
</reference>
<evidence type="ECO:0000313" key="3">
    <source>
        <dbReference type="Proteomes" id="UP000050761"/>
    </source>
</evidence>
<dbReference type="AlphaFoldDB" id="A0A3P8F5F3"/>
<evidence type="ECO:0000313" key="2">
    <source>
        <dbReference type="EMBL" id="VDP17153.1"/>
    </source>
</evidence>
<feature type="region of interest" description="Disordered" evidence="1">
    <location>
        <begin position="1"/>
        <end position="57"/>
    </location>
</feature>
<sequence length="92" mass="10797">MRRQVSNASDEYNVTDYNDNESDEAQEDNDNTGYEDDYSLDANSTEPTDANDPLRKKVTQDERIRRIRYAALRCASFHNFVLRFKTNSYAFQ</sequence>
<evidence type="ECO:0000256" key="1">
    <source>
        <dbReference type="SAM" id="MobiDB-lite"/>
    </source>
</evidence>
<feature type="compositionally biased region" description="Acidic residues" evidence="1">
    <location>
        <begin position="18"/>
        <end position="39"/>
    </location>
</feature>
<evidence type="ECO:0000313" key="4">
    <source>
        <dbReference type="WBParaSite" id="HPBE_0001987601-mRNA-1"/>
    </source>
</evidence>